<protein>
    <submittedName>
        <fullName evidence="1">Uncharacterized protein</fullName>
    </submittedName>
</protein>
<evidence type="ECO:0000313" key="1">
    <source>
        <dbReference type="Ensembl" id="ENSACOP00000022064.1"/>
    </source>
</evidence>
<sequence length="235" mass="25433">MLSGRIQVPKLSAPLAVPLSEFLHCNVFTGIRETGIPHVIPENRSPSPRLAVSCLGETGHCLLPRCLWVWLVWKCRSHAWETDANVCLCSLPLSHEHSFHGRDPSGCKAVAKARRLEGVLSRERWACSQLGALEQATGLCLYHPPRAGNGDTGHSAGASLYEVAIKPGCIGGLGQGCSGARLLGSTASVIGFWALKGIAWELVTAYRLMFPTSSNVYCIVQLSVFFPLLRELLAF</sequence>
<dbReference type="Ensembl" id="ENSACOT00000022841.1">
    <property type="protein sequence ID" value="ENSACOP00000022064.1"/>
    <property type="gene ID" value="ENSACOG00000015037.1"/>
</dbReference>
<reference evidence="1" key="2">
    <citation type="submission" date="2025-09" db="UniProtKB">
        <authorList>
            <consortium name="Ensembl"/>
        </authorList>
    </citation>
    <scope>IDENTIFICATION</scope>
</reference>
<keyword evidence="2" id="KW-1185">Reference proteome</keyword>
<accession>A0A8B9J1Z6</accession>
<dbReference type="Proteomes" id="UP000694522">
    <property type="component" value="Unplaced"/>
</dbReference>
<organism evidence="1 2">
    <name type="scientific">Amazona collaria</name>
    <name type="common">yellow-billed parrot</name>
    <dbReference type="NCBI Taxonomy" id="241587"/>
    <lineage>
        <taxon>Eukaryota</taxon>
        <taxon>Metazoa</taxon>
        <taxon>Chordata</taxon>
        <taxon>Craniata</taxon>
        <taxon>Vertebrata</taxon>
        <taxon>Euteleostomi</taxon>
        <taxon>Archelosauria</taxon>
        <taxon>Archosauria</taxon>
        <taxon>Dinosauria</taxon>
        <taxon>Saurischia</taxon>
        <taxon>Theropoda</taxon>
        <taxon>Coelurosauria</taxon>
        <taxon>Aves</taxon>
        <taxon>Neognathae</taxon>
        <taxon>Neoaves</taxon>
        <taxon>Telluraves</taxon>
        <taxon>Australaves</taxon>
        <taxon>Psittaciformes</taxon>
        <taxon>Psittacidae</taxon>
        <taxon>Amazona</taxon>
    </lineage>
</organism>
<evidence type="ECO:0000313" key="2">
    <source>
        <dbReference type="Proteomes" id="UP000694522"/>
    </source>
</evidence>
<name>A0A8B9J1Z6_9PSIT</name>
<dbReference type="AlphaFoldDB" id="A0A8B9J1Z6"/>
<proteinExistence type="predicted"/>
<reference evidence="1" key="1">
    <citation type="submission" date="2025-08" db="UniProtKB">
        <authorList>
            <consortium name="Ensembl"/>
        </authorList>
    </citation>
    <scope>IDENTIFICATION</scope>
</reference>